<dbReference type="InterPro" id="IPR016956">
    <property type="entry name" value="YdjM"/>
</dbReference>
<dbReference type="PIRSF" id="PIRSF030780">
    <property type="entry name" value="Md_memb_hyd_prd"/>
    <property type="match status" value="1"/>
</dbReference>
<name>A0A1V0HKW3_9ENTR</name>
<protein>
    <recommendedName>
        <fullName evidence="4">Metal-dependent hydrolase</fullName>
    </recommendedName>
</protein>
<feature type="transmembrane region" description="Helical" evidence="1">
    <location>
        <begin position="73"/>
        <end position="92"/>
    </location>
</feature>
<keyword evidence="1" id="KW-1133">Transmembrane helix</keyword>
<dbReference type="PANTHER" id="PTHR35531:SF1">
    <property type="entry name" value="INNER MEMBRANE PROTEIN YBCI-RELATED"/>
    <property type="match status" value="1"/>
</dbReference>
<evidence type="ECO:0000313" key="3">
    <source>
        <dbReference type="Proteomes" id="UP000242793"/>
    </source>
</evidence>
<organism evidence="2 3">
    <name type="scientific">Candidatus Riesia pediculischaeffi</name>
    <dbReference type="NCBI Taxonomy" id="428411"/>
    <lineage>
        <taxon>Bacteria</taxon>
        <taxon>Pseudomonadati</taxon>
        <taxon>Pseudomonadota</taxon>
        <taxon>Gammaproteobacteria</taxon>
        <taxon>Enterobacterales</taxon>
        <taxon>Enterobacteriaceae</taxon>
        <taxon>Candidatus Riesia</taxon>
    </lineage>
</organism>
<dbReference type="STRING" id="428411.AOQ87_02235"/>
<proteinExistence type="predicted"/>
<dbReference type="InterPro" id="IPR007404">
    <property type="entry name" value="YdjM-like"/>
</dbReference>
<evidence type="ECO:0000313" key="2">
    <source>
        <dbReference type="EMBL" id="ARC53453.1"/>
    </source>
</evidence>
<dbReference type="Proteomes" id="UP000242793">
    <property type="component" value="Chromosome"/>
</dbReference>
<reference evidence="2 3" key="1">
    <citation type="submission" date="2015-10" db="EMBL/GenBank/DDBJ databases">
        <title>Survey of human and primate louse endosymbionts.</title>
        <authorList>
            <person name="Boyd B.M."/>
        </authorList>
    </citation>
    <scope>NUCLEOTIDE SEQUENCE [LARGE SCALE GENOMIC DNA]</scope>
    <source>
        <strain evidence="2 3">PTSK</strain>
    </source>
</reference>
<accession>A0A1V0HKW3</accession>
<evidence type="ECO:0008006" key="4">
    <source>
        <dbReference type="Google" id="ProtNLM"/>
    </source>
</evidence>
<keyword evidence="1" id="KW-0472">Membrane</keyword>
<dbReference type="PANTHER" id="PTHR35531">
    <property type="entry name" value="INNER MEMBRANE PROTEIN YBCI-RELATED"/>
    <property type="match status" value="1"/>
</dbReference>
<keyword evidence="3" id="KW-1185">Reference proteome</keyword>
<dbReference type="RefSeq" id="WP_080626649.1">
    <property type="nucleotide sequence ID" value="NZ_CP012839.1"/>
</dbReference>
<keyword evidence="1" id="KW-0812">Transmembrane</keyword>
<dbReference type="EMBL" id="CP012839">
    <property type="protein sequence ID" value="ARC53453.1"/>
    <property type="molecule type" value="Genomic_DNA"/>
</dbReference>
<gene>
    <name evidence="2" type="ORF">AOQ87_02235</name>
</gene>
<dbReference type="Pfam" id="PF04307">
    <property type="entry name" value="YdjM"/>
    <property type="match status" value="1"/>
</dbReference>
<sequence>MTFVGHIWFSISLLFFSKTILNDYNLFDGDFIHLISGSIIGSMIPDVDHPCSRIGRLMRCISLPIYKLSGHRGITHSLLFLIIIILSLNPVLERSIVSYDFTKSFFLGYFSHIIGDIFTKNGVPLFWPFKTKISLPILKNDNIYRVERTISIILIMLSILIPKNYFTYIILFSESMKKFFFRTQSMLEILS</sequence>
<feature type="transmembrane region" description="Helical" evidence="1">
    <location>
        <begin position="149"/>
        <end position="172"/>
    </location>
</feature>
<dbReference type="KEGG" id="rped:AOQ87_02235"/>
<dbReference type="AlphaFoldDB" id="A0A1V0HKW3"/>
<evidence type="ECO:0000256" key="1">
    <source>
        <dbReference type="SAM" id="Phobius"/>
    </source>
</evidence>
<feature type="transmembrane region" description="Helical" evidence="1">
    <location>
        <begin position="104"/>
        <end position="129"/>
    </location>
</feature>